<dbReference type="OrthoDB" id="10422659at2759"/>
<keyword evidence="2" id="KW-1185">Reference proteome</keyword>
<accession>A0A7D9E4I9</accession>
<proteinExistence type="predicted"/>
<dbReference type="EMBL" id="CACRXK020003371">
    <property type="protein sequence ID" value="CAB3998492.1"/>
    <property type="molecule type" value="Genomic_DNA"/>
</dbReference>
<dbReference type="AlphaFoldDB" id="A0A7D9E4I9"/>
<feature type="non-terminal residue" evidence="1">
    <location>
        <position position="1"/>
    </location>
</feature>
<organism evidence="1 2">
    <name type="scientific">Paramuricea clavata</name>
    <name type="common">Red gorgonian</name>
    <name type="synonym">Violescent sea-whip</name>
    <dbReference type="NCBI Taxonomy" id="317549"/>
    <lineage>
        <taxon>Eukaryota</taxon>
        <taxon>Metazoa</taxon>
        <taxon>Cnidaria</taxon>
        <taxon>Anthozoa</taxon>
        <taxon>Octocorallia</taxon>
        <taxon>Malacalcyonacea</taxon>
        <taxon>Plexauridae</taxon>
        <taxon>Paramuricea</taxon>
    </lineage>
</organism>
<dbReference type="Proteomes" id="UP001152795">
    <property type="component" value="Unassembled WGS sequence"/>
</dbReference>
<sequence>TYSVVSARASNEWTLIARFSNGDSKHWMNDASFWYDRVTPYEDVNNPLNNTDMISAAFWKPKGHEMKITRSDDSSHKALLQTTSNCLQGGLPVVIGTLVLDSLVDG</sequence>
<evidence type="ECO:0000313" key="2">
    <source>
        <dbReference type="Proteomes" id="UP001152795"/>
    </source>
</evidence>
<comment type="caution">
    <text evidence="1">The sequence shown here is derived from an EMBL/GenBank/DDBJ whole genome shotgun (WGS) entry which is preliminary data.</text>
</comment>
<evidence type="ECO:0000313" key="1">
    <source>
        <dbReference type="EMBL" id="CAB3998492.1"/>
    </source>
</evidence>
<protein>
    <submittedName>
        <fullName evidence="1">Uncharacterized protein</fullName>
    </submittedName>
</protein>
<gene>
    <name evidence="1" type="ORF">PACLA_8A012613</name>
</gene>
<name>A0A7D9E4I9_PARCT</name>
<reference evidence="1" key="1">
    <citation type="submission" date="2020-04" db="EMBL/GenBank/DDBJ databases">
        <authorList>
            <person name="Alioto T."/>
            <person name="Alioto T."/>
            <person name="Gomez Garrido J."/>
        </authorList>
    </citation>
    <scope>NUCLEOTIDE SEQUENCE</scope>
    <source>
        <strain evidence="1">A484AB</strain>
    </source>
</reference>